<dbReference type="EMBL" id="JADDUC010000050">
    <property type="protein sequence ID" value="KAG0121407.1"/>
    <property type="molecule type" value="Genomic_DNA"/>
</dbReference>
<dbReference type="OrthoDB" id="10054061at2759"/>
<proteinExistence type="predicted"/>
<dbReference type="GO" id="GO:0005783">
    <property type="term" value="C:endoplasmic reticulum"/>
    <property type="evidence" value="ECO:0007669"/>
    <property type="project" value="TreeGrafter"/>
</dbReference>
<dbReference type="EMBL" id="JADDUC020000006">
    <property type="protein sequence ID" value="KAI1238253.1"/>
    <property type="molecule type" value="Genomic_DNA"/>
</dbReference>
<evidence type="ECO:0000313" key="5">
    <source>
        <dbReference type="Proteomes" id="UP000618051"/>
    </source>
</evidence>
<evidence type="ECO:0000256" key="1">
    <source>
        <dbReference type="ARBA" id="ARBA00017902"/>
    </source>
</evidence>
<name>A0A835NT89_9PASS</name>
<keyword evidence="2" id="KW-0812">Transmembrane</keyword>
<evidence type="ECO:0000313" key="4">
    <source>
        <dbReference type="EMBL" id="KAI1238253.1"/>
    </source>
</evidence>
<dbReference type="PANTHER" id="PTHR31019">
    <property type="entry name" value="SMALL INTEGRAL MEMBRANE PROTEIN 14"/>
    <property type="match status" value="1"/>
</dbReference>
<keyword evidence="2" id="KW-0472">Membrane</keyword>
<keyword evidence="2" id="KW-1133">Transmembrane helix</keyword>
<reference evidence="4 5" key="2">
    <citation type="journal article" date="2021" name="J. Hered.">
        <title>Feather Gene Expression Elucidates the Developmental Basis of Plumage Iridescence in African Starlings.</title>
        <authorList>
            <person name="Rubenstein D.R."/>
            <person name="Corvelo A."/>
            <person name="MacManes M.D."/>
            <person name="Maia R."/>
            <person name="Narzisi G."/>
            <person name="Rousaki A."/>
            <person name="Vandenabeele P."/>
            <person name="Shawkey M.D."/>
            <person name="Solomon J."/>
        </authorList>
    </citation>
    <scope>NUCLEOTIDE SEQUENCE [LARGE SCALE GENOMIC DNA]</scope>
    <source>
        <strain evidence="4">SS15</strain>
    </source>
</reference>
<dbReference type="PANTHER" id="PTHR31019:SF1">
    <property type="entry name" value="SMALL INTEGRAL MEMBRANE PROTEIN 14"/>
    <property type="match status" value="1"/>
</dbReference>
<reference evidence="4" key="3">
    <citation type="submission" date="2022-01" db="EMBL/GenBank/DDBJ databases">
        <authorList>
            <person name="Rubenstein D.R."/>
        </authorList>
    </citation>
    <scope>NUCLEOTIDE SEQUENCE</scope>
    <source>
        <strain evidence="4">SS15</strain>
        <tissue evidence="4">Liver</tissue>
    </source>
</reference>
<dbReference type="AlphaFoldDB" id="A0A835NT89"/>
<reference evidence="3" key="1">
    <citation type="submission" date="2020-10" db="EMBL/GenBank/DDBJ databases">
        <title>Feather gene expression reveals the developmental basis of iridescence in African starlings.</title>
        <authorList>
            <person name="Rubenstein D.R."/>
        </authorList>
    </citation>
    <scope>NUCLEOTIDE SEQUENCE</scope>
    <source>
        <strain evidence="3">SS15</strain>
        <tissue evidence="3">Liver</tissue>
    </source>
</reference>
<dbReference type="Pfam" id="PF11027">
    <property type="entry name" value="DUF2615"/>
    <property type="match status" value="1"/>
</dbReference>
<accession>A0A835NT89</accession>
<organism evidence="3">
    <name type="scientific">Lamprotornis superbus</name>
    <dbReference type="NCBI Taxonomy" id="245042"/>
    <lineage>
        <taxon>Eukaryota</taxon>
        <taxon>Metazoa</taxon>
        <taxon>Chordata</taxon>
        <taxon>Craniata</taxon>
        <taxon>Vertebrata</taxon>
        <taxon>Euteleostomi</taxon>
        <taxon>Archelosauria</taxon>
        <taxon>Archosauria</taxon>
        <taxon>Dinosauria</taxon>
        <taxon>Saurischia</taxon>
        <taxon>Theropoda</taxon>
        <taxon>Coelurosauria</taxon>
        <taxon>Aves</taxon>
        <taxon>Neognathae</taxon>
        <taxon>Neoaves</taxon>
        <taxon>Telluraves</taxon>
        <taxon>Australaves</taxon>
        <taxon>Passeriformes</taxon>
        <taxon>Sturnidae</taxon>
        <taxon>Lamprotornis</taxon>
    </lineage>
</organism>
<dbReference type="InterPro" id="IPR020309">
    <property type="entry name" value="Smim-14"/>
</dbReference>
<dbReference type="Proteomes" id="UP000618051">
    <property type="component" value="Unassembled WGS sequence"/>
</dbReference>
<evidence type="ECO:0000256" key="2">
    <source>
        <dbReference type="SAM" id="Phobius"/>
    </source>
</evidence>
<comment type="caution">
    <text evidence="3">The sequence shown here is derived from an EMBL/GenBank/DDBJ whole genome shotgun (WGS) entry which is preliminary data.</text>
</comment>
<sequence>MKQCHRCITHTAAGVLNLGDRQLFGNGKRNVSKQGKPGAVPKLQSVFGSLPMKQFVIDLEERKDDLLQHHVKVFTDKFRFIQRAMAEGGFDPCECICSHEHAMRRLINLLRQSQSYCTDTECLQELPGPNSSSDNGISFAMIMMAWVVIALVLFLLRPSNLRGSNTAGKPTSQHNFLYDIGLHQPINFLGSVGPRAALRKEDAAMALRQCYQPMSHSAIHCNDLDLGPEMALLVGAAVYPVFRKAMLLPTAEKHQKRMEKKKHLQNNR</sequence>
<feature type="transmembrane region" description="Helical" evidence="2">
    <location>
        <begin position="136"/>
        <end position="156"/>
    </location>
</feature>
<protein>
    <recommendedName>
        <fullName evidence="1">Small integral membrane protein 14</fullName>
    </recommendedName>
</protein>
<keyword evidence="5" id="KW-1185">Reference proteome</keyword>
<gene>
    <name evidence="4" type="ORF">IHE44_0012971</name>
    <name evidence="3" type="ORF">IHE44_011041</name>
</gene>
<evidence type="ECO:0000313" key="3">
    <source>
        <dbReference type="EMBL" id="KAG0121407.1"/>
    </source>
</evidence>